<dbReference type="Gene3D" id="2.40.50.40">
    <property type="match status" value="1"/>
</dbReference>
<dbReference type="AlphaFoldDB" id="A0A914P065"/>
<evidence type="ECO:0000313" key="6">
    <source>
        <dbReference type="WBParaSite" id="PDA_v2.g10548.t1"/>
    </source>
</evidence>
<dbReference type="InterPro" id="IPR023780">
    <property type="entry name" value="Chromo_domain"/>
</dbReference>
<dbReference type="Proteomes" id="UP000887578">
    <property type="component" value="Unplaced"/>
</dbReference>
<feature type="domain" description="Chromo" evidence="4">
    <location>
        <begin position="237"/>
        <end position="296"/>
    </location>
</feature>
<evidence type="ECO:0000256" key="2">
    <source>
        <dbReference type="ARBA" id="ARBA00023242"/>
    </source>
</evidence>
<feature type="compositionally biased region" description="Polar residues" evidence="3">
    <location>
        <begin position="34"/>
        <end position="45"/>
    </location>
</feature>
<keyword evidence="2" id="KW-0539">Nucleus</keyword>
<protein>
    <submittedName>
        <fullName evidence="6">Chromo domain-containing protein</fullName>
    </submittedName>
</protein>
<proteinExistence type="predicted"/>
<feature type="compositionally biased region" description="Polar residues" evidence="3">
    <location>
        <begin position="58"/>
        <end position="75"/>
    </location>
</feature>
<evidence type="ECO:0000256" key="1">
    <source>
        <dbReference type="ARBA" id="ARBA00004123"/>
    </source>
</evidence>
<dbReference type="InterPro" id="IPR023779">
    <property type="entry name" value="Chromodomain_CS"/>
</dbReference>
<feature type="compositionally biased region" description="Polar residues" evidence="3">
    <location>
        <begin position="10"/>
        <end position="23"/>
    </location>
</feature>
<name>A0A914P065_9BILA</name>
<dbReference type="WBParaSite" id="PDA_v2.g10548.t1">
    <property type="protein sequence ID" value="PDA_v2.g10548.t1"/>
    <property type="gene ID" value="PDA_v2.g10548"/>
</dbReference>
<dbReference type="GO" id="GO:0005634">
    <property type="term" value="C:nucleus"/>
    <property type="evidence" value="ECO:0007669"/>
    <property type="project" value="UniProtKB-SubCell"/>
</dbReference>
<evidence type="ECO:0000259" key="4">
    <source>
        <dbReference type="PROSITE" id="PS50013"/>
    </source>
</evidence>
<dbReference type="PROSITE" id="PS00598">
    <property type="entry name" value="CHROMO_1"/>
    <property type="match status" value="1"/>
</dbReference>
<feature type="compositionally biased region" description="Polar residues" evidence="3">
    <location>
        <begin position="153"/>
        <end position="167"/>
    </location>
</feature>
<organism evidence="5 6">
    <name type="scientific">Panagrolaimus davidi</name>
    <dbReference type="NCBI Taxonomy" id="227884"/>
    <lineage>
        <taxon>Eukaryota</taxon>
        <taxon>Metazoa</taxon>
        <taxon>Ecdysozoa</taxon>
        <taxon>Nematoda</taxon>
        <taxon>Chromadorea</taxon>
        <taxon>Rhabditida</taxon>
        <taxon>Tylenchina</taxon>
        <taxon>Panagrolaimomorpha</taxon>
        <taxon>Panagrolaimoidea</taxon>
        <taxon>Panagrolaimidae</taxon>
        <taxon>Panagrolaimus</taxon>
    </lineage>
</organism>
<accession>A0A914P065</accession>
<comment type="subcellular location">
    <subcellularLocation>
        <location evidence="1">Nucleus</location>
    </subcellularLocation>
</comment>
<dbReference type="InterPro" id="IPR051219">
    <property type="entry name" value="Heterochromatin_chromo-domain"/>
</dbReference>
<dbReference type="SUPFAM" id="SSF54160">
    <property type="entry name" value="Chromo domain-like"/>
    <property type="match status" value="1"/>
</dbReference>
<feature type="region of interest" description="Disordered" evidence="3">
    <location>
        <begin position="109"/>
        <end position="167"/>
    </location>
</feature>
<dbReference type="InterPro" id="IPR016197">
    <property type="entry name" value="Chromo-like_dom_sf"/>
</dbReference>
<dbReference type="Pfam" id="PF00385">
    <property type="entry name" value="Chromo"/>
    <property type="match status" value="1"/>
</dbReference>
<feature type="compositionally biased region" description="Basic and acidic residues" evidence="3">
    <location>
        <begin position="180"/>
        <end position="199"/>
    </location>
</feature>
<dbReference type="SMART" id="SM00298">
    <property type="entry name" value="CHROMO"/>
    <property type="match status" value="1"/>
</dbReference>
<sequence length="308" mass="35361">MPSAARRSPRSTTITNTRKSLQKANGFKAKESVSPFQSCSINHTASGFRRSKDPIRLSTGTRKSPRSRTIQNTRKSLQKAAGVKDVKAKVSVPPFQSCSINHTASYFRRSKDPIPLSTGTRKSPRSRTIQNTQKSLQKAAGVKDVKAKESVPSFRSRTTMPTRSYSLRSTDPVKLNLSLKNKEVRKRDRPKLTTTEDKQSRKRTRTTKQHLNITSKCKRETGKKKKNINVQENDESFVVEDIVGHRTARDINFEEFNQVWTYSLDVLAFRVKWQGYDESENTWEPMEHLLYCRKFINYLNNNLGKDLF</sequence>
<reference evidence="6" key="1">
    <citation type="submission" date="2022-11" db="UniProtKB">
        <authorList>
            <consortium name="WormBaseParasite"/>
        </authorList>
    </citation>
    <scope>IDENTIFICATION</scope>
</reference>
<feature type="region of interest" description="Disordered" evidence="3">
    <location>
        <begin position="180"/>
        <end position="209"/>
    </location>
</feature>
<dbReference type="InterPro" id="IPR000953">
    <property type="entry name" value="Chromo/chromo_shadow_dom"/>
</dbReference>
<feature type="region of interest" description="Disordered" evidence="3">
    <location>
        <begin position="1"/>
        <end position="82"/>
    </location>
</feature>
<evidence type="ECO:0000313" key="5">
    <source>
        <dbReference type="Proteomes" id="UP000887578"/>
    </source>
</evidence>
<keyword evidence="5" id="KW-1185">Reference proteome</keyword>
<dbReference type="PROSITE" id="PS50013">
    <property type="entry name" value="CHROMO_2"/>
    <property type="match status" value="1"/>
</dbReference>
<dbReference type="PANTHER" id="PTHR22812">
    <property type="entry name" value="CHROMOBOX PROTEIN"/>
    <property type="match status" value="1"/>
</dbReference>
<feature type="compositionally biased region" description="Polar residues" evidence="3">
    <location>
        <begin position="117"/>
        <end position="136"/>
    </location>
</feature>
<evidence type="ECO:0000256" key="3">
    <source>
        <dbReference type="SAM" id="MobiDB-lite"/>
    </source>
</evidence>
<dbReference type="CDD" id="cd00024">
    <property type="entry name" value="CD_CSD"/>
    <property type="match status" value="1"/>
</dbReference>